<protein>
    <recommendedName>
        <fullName evidence="1">non-specific serine/threonine protein kinase</fullName>
        <ecNumber evidence="1">2.7.11.1</ecNumber>
    </recommendedName>
</protein>
<dbReference type="Gene3D" id="1.10.510.10">
    <property type="entry name" value="Transferase(Phosphotransferase) domain 1"/>
    <property type="match status" value="1"/>
</dbReference>
<dbReference type="GO" id="GO:0051082">
    <property type="term" value="F:unfolded protein binding"/>
    <property type="evidence" value="ECO:0007669"/>
    <property type="project" value="TreeGrafter"/>
</dbReference>
<feature type="compositionally biased region" description="Basic and acidic residues" evidence="7">
    <location>
        <begin position="15"/>
        <end position="30"/>
    </location>
</feature>
<evidence type="ECO:0000256" key="2">
    <source>
        <dbReference type="ARBA" id="ARBA00022527"/>
    </source>
</evidence>
<dbReference type="PANTHER" id="PTHR13954:SF6">
    <property type="entry name" value="NON-SPECIFIC SERINE_THREONINE PROTEIN KINASE"/>
    <property type="match status" value="1"/>
</dbReference>
<gene>
    <name evidence="9" type="ORF">PPACK8108_LOCUS25801</name>
</gene>
<keyword evidence="5" id="KW-0418">Kinase</keyword>
<feature type="domain" description="Protein kinase" evidence="8">
    <location>
        <begin position="127"/>
        <end position="247"/>
    </location>
</feature>
<organism evidence="9 10">
    <name type="scientific">Phakopsora pachyrhizi</name>
    <name type="common">Asian soybean rust disease fungus</name>
    <dbReference type="NCBI Taxonomy" id="170000"/>
    <lineage>
        <taxon>Eukaryota</taxon>
        <taxon>Fungi</taxon>
        <taxon>Dikarya</taxon>
        <taxon>Basidiomycota</taxon>
        <taxon>Pucciniomycotina</taxon>
        <taxon>Pucciniomycetes</taxon>
        <taxon>Pucciniales</taxon>
        <taxon>Phakopsoraceae</taxon>
        <taxon>Phakopsora</taxon>
    </lineage>
</organism>
<dbReference type="PROSITE" id="PS50011">
    <property type="entry name" value="PROTEIN_KINASE_DOM"/>
    <property type="match status" value="1"/>
</dbReference>
<evidence type="ECO:0000256" key="4">
    <source>
        <dbReference type="ARBA" id="ARBA00022741"/>
    </source>
</evidence>
<dbReference type="SUPFAM" id="SSF56112">
    <property type="entry name" value="Protein kinase-like (PK-like)"/>
    <property type="match status" value="1"/>
</dbReference>
<evidence type="ECO:0000259" key="8">
    <source>
        <dbReference type="PROSITE" id="PS50011"/>
    </source>
</evidence>
<name>A0AAV0BTI8_PHAPC</name>
<dbReference type="GO" id="GO:0070059">
    <property type="term" value="P:intrinsic apoptotic signaling pathway in response to endoplasmic reticulum stress"/>
    <property type="evidence" value="ECO:0007669"/>
    <property type="project" value="TreeGrafter"/>
</dbReference>
<evidence type="ECO:0000256" key="3">
    <source>
        <dbReference type="ARBA" id="ARBA00022679"/>
    </source>
</evidence>
<dbReference type="InterPro" id="IPR011009">
    <property type="entry name" value="Kinase-like_dom_sf"/>
</dbReference>
<keyword evidence="10" id="KW-1185">Reference proteome</keyword>
<dbReference type="GO" id="GO:0004674">
    <property type="term" value="F:protein serine/threonine kinase activity"/>
    <property type="evidence" value="ECO:0007669"/>
    <property type="project" value="UniProtKB-KW"/>
</dbReference>
<dbReference type="Pfam" id="PF00069">
    <property type="entry name" value="Pkinase"/>
    <property type="match status" value="1"/>
</dbReference>
<dbReference type="GO" id="GO:0005524">
    <property type="term" value="F:ATP binding"/>
    <property type="evidence" value="ECO:0007669"/>
    <property type="project" value="UniProtKB-KW"/>
</dbReference>
<sequence length="247" mass="28041">MTTAPVSVDPAVEWMKLDPKGPEEIRRINEAPRSNSKTKKKQTSKLERAKSENNQNLSKSFELSSSNSSSLSLNLSKKASKKFLREKKVNVAQQNIQFDLSEPESQEEDGRISQMGGWNPQKVRSLRVTDVTIGYGSHGTVVLKGCFQGCHVVVKRLLKDFVTIAMHKVDLLQESDNHPNLVRYFVKDSLENFLYISLEICNGSLFDLMESKEFEGSEELKRIFNLKRALRQITAGARHLHKLNIVH</sequence>
<evidence type="ECO:0000256" key="7">
    <source>
        <dbReference type="SAM" id="MobiDB-lite"/>
    </source>
</evidence>
<dbReference type="InterPro" id="IPR045133">
    <property type="entry name" value="IRE1/2-like"/>
</dbReference>
<accession>A0AAV0BTI8</accession>
<proteinExistence type="predicted"/>
<evidence type="ECO:0000256" key="5">
    <source>
        <dbReference type="ARBA" id="ARBA00022777"/>
    </source>
</evidence>
<evidence type="ECO:0000313" key="9">
    <source>
        <dbReference type="EMBL" id="CAH7690449.1"/>
    </source>
</evidence>
<dbReference type="FunFam" id="3.30.200.20:FF:000077">
    <property type="entry name" value="Putative Serine/threonine-protein kinase/endoribonuclease IRE1"/>
    <property type="match status" value="1"/>
</dbReference>
<keyword evidence="6" id="KW-0067">ATP-binding</keyword>
<evidence type="ECO:0000256" key="1">
    <source>
        <dbReference type="ARBA" id="ARBA00012513"/>
    </source>
</evidence>
<dbReference type="GO" id="GO:1990604">
    <property type="term" value="C:IRE1-TRAF2-ASK1 complex"/>
    <property type="evidence" value="ECO:0007669"/>
    <property type="project" value="TreeGrafter"/>
</dbReference>
<comment type="caution">
    <text evidence="9">The sequence shown here is derived from an EMBL/GenBank/DDBJ whole genome shotgun (WGS) entry which is preliminary data.</text>
</comment>
<feature type="compositionally biased region" description="Low complexity" evidence="7">
    <location>
        <begin position="56"/>
        <end position="69"/>
    </location>
</feature>
<dbReference type="GO" id="GO:0036498">
    <property type="term" value="P:IRE1-mediated unfolded protein response"/>
    <property type="evidence" value="ECO:0007669"/>
    <property type="project" value="TreeGrafter"/>
</dbReference>
<dbReference type="Proteomes" id="UP001153365">
    <property type="component" value="Unassembled WGS sequence"/>
</dbReference>
<dbReference type="EC" id="2.7.11.1" evidence="1"/>
<evidence type="ECO:0000313" key="10">
    <source>
        <dbReference type="Proteomes" id="UP001153365"/>
    </source>
</evidence>
<keyword evidence="3" id="KW-0808">Transferase</keyword>
<dbReference type="EMBL" id="CALTRL010006297">
    <property type="protein sequence ID" value="CAH7690449.1"/>
    <property type="molecule type" value="Genomic_DNA"/>
</dbReference>
<dbReference type="PANTHER" id="PTHR13954">
    <property type="entry name" value="IRE1-RELATED"/>
    <property type="match status" value="1"/>
</dbReference>
<keyword evidence="4" id="KW-0547">Nucleotide-binding</keyword>
<keyword evidence="2" id="KW-0723">Serine/threonine-protein kinase</keyword>
<dbReference type="GO" id="GO:0004521">
    <property type="term" value="F:RNA endonuclease activity"/>
    <property type="evidence" value="ECO:0007669"/>
    <property type="project" value="InterPro"/>
</dbReference>
<evidence type="ECO:0000256" key="6">
    <source>
        <dbReference type="ARBA" id="ARBA00022840"/>
    </source>
</evidence>
<feature type="region of interest" description="Disordered" evidence="7">
    <location>
        <begin position="1"/>
        <end position="69"/>
    </location>
</feature>
<reference evidence="9" key="1">
    <citation type="submission" date="2022-06" db="EMBL/GenBank/DDBJ databases">
        <authorList>
            <consortium name="SYNGENTA / RWTH Aachen University"/>
        </authorList>
    </citation>
    <scope>NUCLEOTIDE SEQUENCE</scope>
</reference>
<dbReference type="InterPro" id="IPR000719">
    <property type="entry name" value="Prot_kinase_dom"/>
</dbReference>
<dbReference type="AlphaFoldDB" id="A0AAV0BTI8"/>